<feature type="transmembrane region" description="Helical" evidence="7">
    <location>
        <begin position="21"/>
        <end position="45"/>
    </location>
</feature>
<dbReference type="SUPFAM" id="SSF160964">
    <property type="entry name" value="MalF N-terminal region-like"/>
    <property type="match status" value="1"/>
</dbReference>
<evidence type="ECO:0000256" key="4">
    <source>
        <dbReference type="ARBA" id="ARBA00022692"/>
    </source>
</evidence>
<dbReference type="InterPro" id="IPR000515">
    <property type="entry name" value="MetI-like"/>
</dbReference>
<evidence type="ECO:0000259" key="8">
    <source>
        <dbReference type="PROSITE" id="PS50928"/>
    </source>
</evidence>
<dbReference type="PANTHER" id="PTHR43005:SF1">
    <property type="entry name" value="SPERMIDINE_PUTRESCINE TRANSPORT SYSTEM PERMEASE PROTEIN"/>
    <property type="match status" value="1"/>
</dbReference>
<evidence type="ECO:0000256" key="7">
    <source>
        <dbReference type="RuleBase" id="RU363032"/>
    </source>
</evidence>
<keyword evidence="2 7" id="KW-0813">Transport</keyword>
<feature type="transmembrane region" description="Helical" evidence="7">
    <location>
        <begin position="169"/>
        <end position="193"/>
    </location>
</feature>
<evidence type="ECO:0000313" key="10">
    <source>
        <dbReference type="Proteomes" id="UP000663981"/>
    </source>
</evidence>
<reference evidence="9 10" key="1">
    <citation type="submission" date="2021-03" db="EMBL/GenBank/DDBJ databases">
        <title>Whole genome sequence of Metabacillus bambusae BG109.</title>
        <authorList>
            <person name="Jeong J.W."/>
        </authorList>
    </citation>
    <scope>NUCLEOTIDE SEQUENCE [LARGE SCALE GENOMIC DNA]</scope>
    <source>
        <strain evidence="9 10">BG109</strain>
    </source>
</reference>
<dbReference type="Pfam" id="PF00528">
    <property type="entry name" value="BPD_transp_1"/>
    <property type="match status" value="1"/>
</dbReference>
<dbReference type="InterPro" id="IPR035906">
    <property type="entry name" value="MetI-like_sf"/>
</dbReference>
<feature type="transmembrane region" description="Helical" evidence="7">
    <location>
        <begin position="274"/>
        <end position="296"/>
    </location>
</feature>
<organism evidence="9 10">
    <name type="scientific">Metabacillus bambusae</name>
    <dbReference type="NCBI Taxonomy" id="2795218"/>
    <lineage>
        <taxon>Bacteria</taxon>
        <taxon>Bacillati</taxon>
        <taxon>Bacillota</taxon>
        <taxon>Bacilli</taxon>
        <taxon>Bacillales</taxon>
        <taxon>Bacillaceae</taxon>
        <taxon>Metabacillus</taxon>
    </lineage>
</organism>
<proteinExistence type="inferred from homology"/>
<protein>
    <submittedName>
        <fullName evidence="9">Sugar ABC transporter permease</fullName>
    </submittedName>
</protein>
<keyword evidence="6 7" id="KW-0472">Membrane</keyword>
<comment type="caution">
    <text evidence="9">The sequence shown here is derived from an EMBL/GenBank/DDBJ whole genome shotgun (WGS) entry which is preliminary data.</text>
</comment>
<keyword evidence="10" id="KW-1185">Reference proteome</keyword>
<feature type="domain" description="ABC transmembrane type-1" evidence="8">
    <location>
        <begin position="81"/>
        <end position="295"/>
    </location>
</feature>
<feature type="transmembrane region" description="Helical" evidence="7">
    <location>
        <begin position="214"/>
        <end position="239"/>
    </location>
</feature>
<feature type="transmembrane region" description="Helical" evidence="7">
    <location>
        <begin position="118"/>
        <end position="139"/>
    </location>
</feature>
<evidence type="ECO:0000256" key="5">
    <source>
        <dbReference type="ARBA" id="ARBA00022989"/>
    </source>
</evidence>
<dbReference type="Proteomes" id="UP000663981">
    <property type="component" value="Unassembled WGS sequence"/>
</dbReference>
<feature type="transmembrane region" description="Helical" evidence="7">
    <location>
        <begin position="85"/>
        <end position="106"/>
    </location>
</feature>
<evidence type="ECO:0000256" key="2">
    <source>
        <dbReference type="ARBA" id="ARBA00022448"/>
    </source>
</evidence>
<keyword evidence="3" id="KW-1003">Cell membrane</keyword>
<evidence type="ECO:0000313" key="9">
    <source>
        <dbReference type="EMBL" id="MBO1514136.1"/>
    </source>
</evidence>
<keyword evidence="5 7" id="KW-1133">Transmembrane helix</keyword>
<dbReference type="CDD" id="cd06261">
    <property type="entry name" value="TM_PBP2"/>
    <property type="match status" value="1"/>
</dbReference>
<dbReference type="PANTHER" id="PTHR43005">
    <property type="entry name" value="BLR7065 PROTEIN"/>
    <property type="match status" value="1"/>
</dbReference>
<dbReference type="EMBL" id="JAGDEL010000020">
    <property type="protein sequence ID" value="MBO1514136.1"/>
    <property type="molecule type" value="Genomic_DNA"/>
</dbReference>
<comment type="similarity">
    <text evidence="7">Belongs to the binding-protein-dependent transport system permease family.</text>
</comment>
<accession>A0ABS3N7X2</accession>
<evidence type="ECO:0000256" key="1">
    <source>
        <dbReference type="ARBA" id="ARBA00004651"/>
    </source>
</evidence>
<keyword evidence="4 7" id="KW-0812">Transmembrane</keyword>
<comment type="subcellular location">
    <subcellularLocation>
        <location evidence="1 7">Cell membrane</location>
        <topology evidence="1 7">Multi-pass membrane protein</topology>
    </subcellularLocation>
</comment>
<dbReference type="SUPFAM" id="SSF161098">
    <property type="entry name" value="MetI-like"/>
    <property type="match status" value="1"/>
</dbReference>
<evidence type="ECO:0000256" key="6">
    <source>
        <dbReference type="ARBA" id="ARBA00023136"/>
    </source>
</evidence>
<dbReference type="PROSITE" id="PS50928">
    <property type="entry name" value="ABC_TM1"/>
    <property type="match status" value="1"/>
</dbReference>
<dbReference type="Gene3D" id="1.10.3720.10">
    <property type="entry name" value="MetI-like"/>
    <property type="match status" value="1"/>
</dbReference>
<name>A0ABS3N7X2_9BACI</name>
<evidence type="ECO:0000256" key="3">
    <source>
        <dbReference type="ARBA" id="ARBA00022475"/>
    </source>
</evidence>
<gene>
    <name evidence="9" type="ORF">I7822_21160</name>
</gene>
<sequence>MLSGQQTSIVKKTKIRSIKTEYLFLLPAVVFLLFFMIYPIVYNLLLSFKNVTLMNLVGIQEFVGLSNYKTVLKDPTFALSIKNSLIFTILSIVFQFTIGLALALYFNRKFPGRGIMRALVLVTWMLPIVVVGAIFNWLFAGDYGLINYFLQTVGIIDSPIPWLASSSTALYVVIIANIWIGIPFNMIILLGGLQGIPEELYEAARIDGANSIQRFFSVTIPLLKPTIMILLMLGIIYTFKTFDVIIVMTKGGPNNSTSLMPFYAYQLAFERSQFSLGAVVSTIMFGILLVISLFYLKSIGKEESL</sequence>